<dbReference type="NCBIfam" id="NF004014">
    <property type="entry name" value="PRK05477.1-4"/>
    <property type="match status" value="1"/>
</dbReference>
<accession>K1XJB4</accession>
<dbReference type="AlphaFoldDB" id="K1XJB4"/>
<comment type="function">
    <text evidence="7 10">Allows the formation of correctly charged Asn-tRNA(Asn) or Gln-tRNA(Gln) through the transamidation of misacylated Asp-tRNA(Asn) or Glu-tRNA(Gln) in organisms which lack either or both of asparaginyl-tRNA or glutaminyl-tRNA synthetases. The reaction takes place in the presence of glutamine and ATP through an activated phospho-Asp-tRNA(Asn) or phospho-Glu-tRNA(Gln).</text>
</comment>
<dbReference type="EMBL" id="AMFJ01036099">
    <property type="protein sequence ID" value="EKD25271.1"/>
    <property type="molecule type" value="Genomic_DNA"/>
</dbReference>
<dbReference type="EC" id="6.3.5.-" evidence="10"/>
<dbReference type="InterPro" id="IPR004413">
    <property type="entry name" value="GatB"/>
</dbReference>
<keyword evidence="4 10" id="KW-0547">Nucleotide-binding</keyword>
<dbReference type="HAMAP" id="MF_00121">
    <property type="entry name" value="GatB"/>
    <property type="match status" value="1"/>
</dbReference>
<dbReference type="PANTHER" id="PTHR11659:SF0">
    <property type="entry name" value="GLUTAMYL-TRNA(GLN) AMIDOTRANSFERASE SUBUNIT B, MITOCHONDRIAL"/>
    <property type="match status" value="1"/>
</dbReference>
<dbReference type="GO" id="GO:0006412">
    <property type="term" value="P:translation"/>
    <property type="evidence" value="ECO:0007669"/>
    <property type="project" value="UniProtKB-UniRule"/>
</dbReference>
<dbReference type="SUPFAM" id="SSF89095">
    <property type="entry name" value="GatB/YqeY motif"/>
    <property type="match status" value="1"/>
</dbReference>
<reference evidence="12" key="1">
    <citation type="journal article" date="2012" name="Science">
        <title>Fermentation, hydrogen, and sulfur metabolism in multiple uncultivated bacterial phyla.</title>
        <authorList>
            <person name="Wrighton K.C."/>
            <person name="Thomas B.C."/>
            <person name="Sharon I."/>
            <person name="Miller C.S."/>
            <person name="Castelle C.J."/>
            <person name="VerBerkmoes N.C."/>
            <person name="Wilkins M.J."/>
            <person name="Hettich R.L."/>
            <person name="Lipton M.S."/>
            <person name="Williams K.H."/>
            <person name="Long P.E."/>
            <person name="Banfield J.F."/>
        </authorList>
    </citation>
    <scope>NUCLEOTIDE SEQUENCE [LARGE SCALE GENOMIC DNA]</scope>
</reference>
<evidence type="ECO:0000256" key="8">
    <source>
        <dbReference type="ARBA" id="ARBA00047380"/>
    </source>
</evidence>
<dbReference type="Pfam" id="PF02934">
    <property type="entry name" value="GatB_N"/>
    <property type="match status" value="1"/>
</dbReference>
<comment type="catalytic activity">
    <reaction evidence="9 10">
        <text>L-glutamyl-tRNA(Gln) + L-glutamine + ATP + H2O = L-glutaminyl-tRNA(Gln) + L-glutamate + ADP + phosphate + H(+)</text>
        <dbReference type="Rhea" id="RHEA:17521"/>
        <dbReference type="Rhea" id="RHEA-COMP:9681"/>
        <dbReference type="Rhea" id="RHEA-COMP:9684"/>
        <dbReference type="ChEBI" id="CHEBI:15377"/>
        <dbReference type="ChEBI" id="CHEBI:15378"/>
        <dbReference type="ChEBI" id="CHEBI:29985"/>
        <dbReference type="ChEBI" id="CHEBI:30616"/>
        <dbReference type="ChEBI" id="CHEBI:43474"/>
        <dbReference type="ChEBI" id="CHEBI:58359"/>
        <dbReference type="ChEBI" id="CHEBI:78520"/>
        <dbReference type="ChEBI" id="CHEBI:78521"/>
        <dbReference type="ChEBI" id="CHEBI:456216"/>
    </reaction>
</comment>
<dbReference type="Gene3D" id="1.10.10.410">
    <property type="match status" value="1"/>
</dbReference>
<keyword evidence="3 10" id="KW-0436">Ligase</keyword>
<evidence type="ECO:0000256" key="6">
    <source>
        <dbReference type="ARBA" id="ARBA00022917"/>
    </source>
</evidence>
<dbReference type="GO" id="GO:0005524">
    <property type="term" value="F:ATP binding"/>
    <property type="evidence" value="ECO:0007669"/>
    <property type="project" value="UniProtKB-KW"/>
</dbReference>
<comment type="caution">
    <text evidence="12">The sequence shown here is derived from an EMBL/GenBank/DDBJ whole genome shotgun (WGS) entry which is preliminary data.</text>
</comment>
<comment type="similarity">
    <text evidence="1 10">Belongs to the GatB/GatE family. GatB subfamily.</text>
</comment>
<evidence type="ECO:0000256" key="2">
    <source>
        <dbReference type="ARBA" id="ARBA00011123"/>
    </source>
</evidence>
<feature type="domain" description="Asn/Gln amidotransferase" evidence="11">
    <location>
        <begin position="335"/>
        <end position="489"/>
    </location>
</feature>
<dbReference type="GO" id="GO:0050567">
    <property type="term" value="F:glutaminyl-tRNA synthase (glutamine-hydrolyzing) activity"/>
    <property type="evidence" value="ECO:0007669"/>
    <property type="project" value="UniProtKB-UniRule"/>
</dbReference>
<evidence type="ECO:0000313" key="12">
    <source>
        <dbReference type="EMBL" id="EKD25271.1"/>
    </source>
</evidence>
<dbReference type="NCBIfam" id="TIGR00133">
    <property type="entry name" value="gatB"/>
    <property type="match status" value="1"/>
</dbReference>
<organism evidence="12">
    <name type="scientific">uncultured bacterium</name>
    <name type="common">gcode 4</name>
    <dbReference type="NCBI Taxonomy" id="1234023"/>
    <lineage>
        <taxon>Bacteria</taxon>
        <taxon>environmental samples</taxon>
    </lineage>
</organism>
<dbReference type="InterPro" id="IPR014746">
    <property type="entry name" value="Gln_synth/guanido_kin_cat_dom"/>
</dbReference>
<evidence type="ECO:0000256" key="1">
    <source>
        <dbReference type="ARBA" id="ARBA00005306"/>
    </source>
</evidence>
<gene>
    <name evidence="10" type="primary">gatB</name>
    <name evidence="12" type="ORF">ACD_80C00092G0015</name>
</gene>
<dbReference type="FunFam" id="1.10.10.410:FF:000001">
    <property type="entry name" value="Aspartyl/glutamyl-tRNA(Asn/Gln) amidotransferase subunit B"/>
    <property type="match status" value="1"/>
</dbReference>
<evidence type="ECO:0000259" key="11">
    <source>
        <dbReference type="SMART" id="SM00845"/>
    </source>
</evidence>
<evidence type="ECO:0000256" key="7">
    <source>
        <dbReference type="ARBA" id="ARBA00024799"/>
    </source>
</evidence>
<comment type="catalytic activity">
    <reaction evidence="8 10">
        <text>L-aspartyl-tRNA(Asn) + L-glutamine + ATP + H2O = L-asparaginyl-tRNA(Asn) + L-glutamate + ADP + phosphate + 2 H(+)</text>
        <dbReference type="Rhea" id="RHEA:14513"/>
        <dbReference type="Rhea" id="RHEA-COMP:9674"/>
        <dbReference type="Rhea" id="RHEA-COMP:9677"/>
        <dbReference type="ChEBI" id="CHEBI:15377"/>
        <dbReference type="ChEBI" id="CHEBI:15378"/>
        <dbReference type="ChEBI" id="CHEBI:29985"/>
        <dbReference type="ChEBI" id="CHEBI:30616"/>
        <dbReference type="ChEBI" id="CHEBI:43474"/>
        <dbReference type="ChEBI" id="CHEBI:58359"/>
        <dbReference type="ChEBI" id="CHEBI:78515"/>
        <dbReference type="ChEBI" id="CHEBI:78516"/>
        <dbReference type="ChEBI" id="CHEBI:456216"/>
    </reaction>
</comment>
<dbReference type="InterPro" id="IPR017959">
    <property type="entry name" value="Asn/Gln-tRNA_amidoTrfase_suB/E"/>
</dbReference>
<evidence type="ECO:0000256" key="5">
    <source>
        <dbReference type="ARBA" id="ARBA00022840"/>
    </source>
</evidence>
<dbReference type="InterPro" id="IPR023168">
    <property type="entry name" value="GatB_Yqey_C_2"/>
</dbReference>
<protein>
    <recommendedName>
        <fullName evidence="10">Aspartyl/glutamyl-tRNA(Asn/Gln) amidotransferase subunit B</fullName>
        <shortName evidence="10">Asp/Glu-ADT subunit B</shortName>
        <ecNumber evidence="10">6.3.5.-</ecNumber>
    </recommendedName>
</protein>
<proteinExistence type="inferred from homology"/>
<comment type="subunit">
    <text evidence="2 10">Heterotrimer of A, B and C subunits.</text>
</comment>
<dbReference type="PANTHER" id="PTHR11659">
    <property type="entry name" value="GLUTAMYL-TRNA GLN AMIDOTRANSFERASE SUBUNIT B MITOCHONDRIAL AND PROKARYOTIC PET112-RELATED"/>
    <property type="match status" value="1"/>
</dbReference>
<dbReference type="GO" id="GO:0070681">
    <property type="term" value="P:glutaminyl-tRNAGln biosynthesis via transamidation"/>
    <property type="evidence" value="ECO:0007669"/>
    <property type="project" value="TreeGrafter"/>
</dbReference>
<dbReference type="InterPro" id="IPR003789">
    <property type="entry name" value="Asn/Gln_tRNA_amidoTrase-B-like"/>
</dbReference>
<sequence length="490" mass="55792">MLLTIGLEIHIKLKSINKMFCQCKNEQNFDNLLPNTNICPVCTAQPGALPTLSEEVLEKALLLGKALNCKINEISTFDRKSYFYPDQPSGYQITQFYHPTNTEGHVSFFLDNYTTEKTIHIHDAHMENDTGKMIHAEGQAMLDFNRSGTPLVEIVTNPDFSTTEEVVEFLKELQRLVRFNDIADADLEKGQMRVDVNISVRNSEADPLGTRAEIKNINSFGMIKRAIEQEQARQEKIYAAGETFSQQTRGRDDAKGESYLMRSKEDALDYRYFPEPDMPALKIDEARRNRLDTQIITVPHNIIKQFKEYGFNKEYINALISDKAVLDYLNFILSSFIKGEASKTEGFKEADFVKLTAKRISWPIAAWIKENFTTIDTLKFSTGQFTEFLTKAQAGSLMENQLKIVMDEMLSTGRNPEEIIKEKWFDAPAMDSNEIELLAKEVLTSNPAIVEQYKAGKTTTIGFFIGQLMKKSWGKTNPKIAQEVFEKLLG</sequence>
<evidence type="ECO:0000256" key="4">
    <source>
        <dbReference type="ARBA" id="ARBA00022741"/>
    </source>
</evidence>
<dbReference type="InterPro" id="IPR018027">
    <property type="entry name" value="Asn/Gln_amidotransferase"/>
</dbReference>
<dbReference type="SMART" id="SM00845">
    <property type="entry name" value="GatB_Yqey"/>
    <property type="match status" value="1"/>
</dbReference>
<dbReference type="GO" id="GO:0050566">
    <property type="term" value="F:asparaginyl-tRNA synthase (glutamine-hydrolyzing) activity"/>
    <property type="evidence" value="ECO:0007669"/>
    <property type="project" value="RHEA"/>
</dbReference>
<evidence type="ECO:0000256" key="10">
    <source>
        <dbReference type="HAMAP-Rule" id="MF_00121"/>
    </source>
</evidence>
<name>K1XJB4_9BACT</name>
<dbReference type="InterPro" id="IPR017958">
    <property type="entry name" value="Gln-tRNA_amidoTrfase_suB_CS"/>
</dbReference>
<keyword evidence="5 10" id="KW-0067">ATP-binding</keyword>
<dbReference type="PROSITE" id="PS01234">
    <property type="entry name" value="GATB"/>
    <property type="match status" value="1"/>
</dbReference>
<keyword evidence="6 10" id="KW-0648">Protein biosynthesis</keyword>
<evidence type="ECO:0000256" key="9">
    <source>
        <dbReference type="ARBA" id="ARBA00047913"/>
    </source>
</evidence>
<dbReference type="InterPro" id="IPR006075">
    <property type="entry name" value="Asn/Gln-tRNA_Trfase_suB/E_cat"/>
</dbReference>
<dbReference type="Pfam" id="PF02637">
    <property type="entry name" value="GatB_Yqey"/>
    <property type="match status" value="1"/>
</dbReference>
<dbReference type="NCBIfam" id="NF004012">
    <property type="entry name" value="PRK05477.1-2"/>
    <property type="match status" value="1"/>
</dbReference>
<dbReference type="SUPFAM" id="SSF55931">
    <property type="entry name" value="Glutamine synthetase/guanido kinase"/>
    <property type="match status" value="1"/>
</dbReference>
<evidence type="ECO:0000256" key="3">
    <source>
        <dbReference type="ARBA" id="ARBA00022598"/>
    </source>
</evidence>